<dbReference type="InterPro" id="IPR011761">
    <property type="entry name" value="ATP-grasp"/>
</dbReference>
<gene>
    <name evidence="9" type="ORF">M406DRAFT_343069</name>
</gene>
<evidence type="ECO:0000256" key="3">
    <source>
        <dbReference type="ARBA" id="ARBA00022741"/>
    </source>
</evidence>
<evidence type="ECO:0000256" key="2">
    <source>
        <dbReference type="ARBA" id="ARBA00022598"/>
    </source>
</evidence>
<dbReference type="SUPFAM" id="SSF56059">
    <property type="entry name" value="Glutathione synthetase ATP-binding domain-like"/>
    <property type="match status" value="1"/>
</dbReference>
<keyword evidence="3 6" id="KW-0547">Nucleotide-binding</keyword>
<dbReference type="Pfam" id="PF00364">
    <property type="entry name" value="Biotin_lipoyl"/>
    <property type="match status" value="1"/>
</dbReference>
<evidence type="ECO:0000256" key="4">
    <source>
        <dbReference type="ARBA" id="ARBA00022840"/>
    </source>
</evidence>
<accession>A0A9P4XUD9</accession>
<evidence type="ECO:0000256" key="6">
    <source>
        <dbReference type="PROSITE-ProRule" id="PRU00409"/>
    </source>
</evidence>
<organism evidence="9 10">
    <name type="scientific">Cryphonectria parasitica (strain ATCC 38755 / EP155)</name>
    <dbReference type="NCBI Taxonomy" id="660469"/>
    <lineage>
        <taxon>Eukaryota</taxon>
        <taxon>Fungi</taxon>
        <taxon>Dikarya</taxon>
        <taxon>Ascomycota</taxon>
        <taxon>Pezizomycotina</taxon>
        <taxon>Sordariomycetes</taxon>
        <taxon>Sordariomycetidae</taxon>
        <taxon>Diaporthales</taxon>
        <taxon>Cryphonectriaceae</taxon>
        <taxon>Cryphonectria-Endothia species complex</taxon>
        <taxon>Cryphonectria</taxon>
    </lineage>
</organism>
<evidence type="ECO:0000256" key="5">
    <source>
        <dbReference type="ARBA" id="ARBA00023267"/>
    </source>
</evidence>
<dbReference type="InterPro" id="IPR005481">
    <property type="entry name" value="BC-like_N"/>
</dbReference>
<keyword evidence="4 6" id="KW-0067">ATP-binding</keyword>
<dbReference type="PROSITE" id="PS50979">
    <property type="entry name" value="BC"/>
    <property type="match status" value="1"/>
</dbReference>
<dbReference type="Pfam" id="PF02785">
    <property type="entry name" value="Biotin_carb_C"/>
    <property type="match status" value="1"/>
</dbReference>
<evidence type="ECO:0000259" key="8">
    <source>
        <dbReference type="PROSITE" id="PS50979"/>
    </source>
</evidence>
<sequence length="640" mass="70116">MVPPRLLVANRGEIAVRVLSSARELGLHTIAVSTADDNAHASYAHESIQLPSVSSYTDVGLLVSLCKEHRIDLVHPGYGFLSESAEFCKQLLAARVTFIGPGPQILRQTGDKLSARRLAEEHGVPVLPALGEPVKDIEDSRRFAHEVGFPLMLKAVDGGGGRGIRLVRSEKDLEASFRRASNESPSNQVFAEKAAIDGFRHVEVQIIGDGRGDVRHFWERECSIQRRFQKVIEKAPSSVENRLLITAVIDSALRMAQAIKYSSLGTWEFLVSPASSTYFFMEINPRLQVEHTITEAISGIDLVRSQILIALGKSFVDIGIDTMGSKDASRPPPPASTAIQLRVTAEDPRRDFAASIGRIKNALFPGGNGIRVDSHLRPGLVVSADFDSLVAKVIVTAMDWTAAVNKAQRALQDVAIDGIATNIDLLQRIIHTDDFHRASFDTQWLEQHLENLLREDQSISRHANTSAFRENTQVERSITKTSSAASDQLVRKGDHFDIQIEGEGLPTIFRNNATVSSITRNDFPNSLALSLSTGNNNPDSPKTATYNLKMSKRTDAQHSLKISQRGDMSNTPADASSVLLCPVSGQLIEVLVDEGDIVSEGDAIIVVRQMKMELEIRAHRSGAVRGLFQSQEGDHWEPGT</sequence>
<dbReference type="CDD" id="cd06850">
    <property type="entry name" value="biotinyl_domain"/>
    <property type="match status" value="1"/>
</dbReference>
<dbReference type="SMART" id="SM00878">
    <property type="entry name" value="Biotin_carb_C"/>
    <property type="match status" value="1"/>
</dbReference>
<dbReference type="InterPro" id="IPR011764">
    <property type="entry name" value="Biotin_carboxylation_dom"/>
</dbReference>
<dbReference type="GO" id="GO:0005524">
    <property type="term" value="F:ATP binding"/>
    <property type="evidence" value="ECO:0007669"/>
    <property type="project" value="UniProtKB-UniRule"/>
</dbReference>
<dbReference type="SUPFAM" id="SSF52440">
    <property type="entry name" value="PreATP-grasp domain"/>
    <property type="match status" value="1"/>
</dbReference>
<comment type="cofactor">
    <cofactor evidence="1">
        <name>biotin</name>
        <dbReference type="ChEBI" id="CHEBI:57586"/>
    </cofactor>
</comment>
<dbReference type="PANTHER" id="PTHR45007">
    <property type="entry name" value="CARBOXYLASE, PUTATIVE (AFU_ORTHOLOGUE AFUA_5G07570)-RELATED"/>
    <property type="match status" value="1"/>
</dbReference>
<dbReference type="InterPro" id="IPR011054">
    <property type="entry name" value="Rudment_hybrid_motif"/>
</dbReference>
<evidence type="ECO:0000313" key="10">
    <source>
        <dbReference type="Proteomes" id="UP000803844"/>
    </source>
</evidence>
<dbReference type="InterPro" id="IPR016185">
    <property type="entry name" value="PreATP-grasp_dom_sf"/>
</dbReference>
<dbReference type="GeneID" id="63838960"/>
<dbReference type="Gene3D" id="3.30.470.20">
    <property type="entry name" value="ATP-grasp fold, B domain"/>
    <property type="match status" value="1"/>
</dbReference>
<reference evidence="9" key="1">
    <citation type="journal article" date="2020" name="Phytopathology">
        <title>Genome sequence of the chestnut blight fungus Cryphonectria parasitica EP155: A fundamental resource for an archetypical invasive plant pathogen.</title>
        <authorList>
            <person name="Crouch J.A."/>
            <person name="Dawe A."/>
            <person name="Aerts A."/>
            <person name="Barry K."/>
            <person name="Churchill A.C.L."/>
            <person name="Grimwood J."/>
            <person name="Hillman B."/>
            <person name="Milgroom M.G."/>
            <person name="Pangilinan J."/>
            <person name="Smith M."/>
            <person name="Salamov A."/>
            <person name="Schmutz J."/>
            <person name="Yadav J."/>
            <person name="Grigoriev I.V."/>
            <person name="Nuss D."/>
        </authorList>
    </citation>
    <scope>NUCLEOTIDE SEQUENCE</scope>
    <source>
        <strain evidence="9">EP155</strain>
    </source>
</reference>
<dbReference type="FunFam" id="3.30.1490.20:FF:000003">
    <property type="entry name" value="acetyl-CoA carboxylase isoform X1"/>
    <property type="match status" value="1"/>
</dbReference>
<dbReference type="AlphaFoldDB" id="A0A9P4XUD9"/>
<dbReference type="Gene3D" id="2.40.50.100">
    <property type="match status" value="1"/>
</dbReference>
<evidence type="ECO:0000256" key="1">
    <source>
        <dbReference type="ARBA" id="ARBA00001953"/>
    </source>
</evidence>
<dbReference type="InterPro" id="IPR005482">
    <property type="entry name" value="Biotin_COase_C"/>
</dbReference>
<dbReference type="PANTHER" id="PTHR45007:SF1">
    <property type="entry name" value="CARBOXYLASE, PUTATIVE (AFU_ORTHOLOGUE AFUA_5G07570)-RELATED"/>
    <property type="match status" value="1"/>
</dbReference>
<name>A0A9P4XUD9_CRYP1</name>
<dbReference type="OrthoDB" id="196847at2759"/>
<keyword evidence="5" id="KW-0092">Biotin</keyword>
<feature type="domain" description="ATP-grasp" evidence="7">
    <location>
        <begin position="116"/>
        <end position="311"/>
    </location>
</feature>
<dbReference type="RefSeq" id="XP_040771894.1">
    <property type="nucleotide sequence ID" value="XM_040921831.1"/>
</dbReference>
<dbReference type="SUPFAM" id="SSF51246">
    <property type="entry name" value="Rudiment single hybrid motif"/>
    <property type="match status" value="1"/>
</dbReference>
<dbReference type="GO" id="GO:0046872">
    <property type="term" value="F:metal ion binding"/>
    <property type="evidence" value="ECO:0007669"/>
    <property type="project" value="InterPro"/>
</dbReference>
<dbReference type="Pfam" id="PF02786">
    <property type="entry name" value="CPSase_L_D2"/>
    <property type="match status" value="1"/>
</dbReference>
<keyword evidence="10" id="KW-1185">Reference proteome</keyword>
<evidence type="ECO:0008006" key="11">
    <source>
        <dbReference type="Google" id="ProtNLM"/>
    </source>
</evidence>
<dbReference type="PROSITE" id="PS00867">
    <property type="entry name" value="CPSASE_2"/>
    <property type="match status" value="1"/>
</dbReference>
<dbReference type="InterPro" id="IPR011053">
    <property type="entry name" value="Single_hybrid_motif"/>
</dbReference>
<dbReference type="Proteomes" id="UP000803844">
    <property type="component" value="Unassembled WGS sequence"/>
</dbReference>
<keyword evidence="2" id="KW-0436">Ligase</keyword>
<dbReference type="PROSITE" id="PS50975">
    <property type="entry name" value="ATP_GRASP"/>
    <property type="match status" value="1"/>
</dbReference>
<dbReference type="EMBL" id="MU032352">
    <property type="protein sequence ID" value="KAF3760915.1"/>
    <property type="molecule type" value="Genomic_DNA"/>
</dbReference>
<feature type="domain" description="Biotin carboxylation" evidence="8">
    <location>
        <begin position="2"/>
        <end position="450"/>
    </location>
</feature>
<dbReference type="SUPFAM" id="SSF51230">
    <property type="entry name" value="Single hybrid motif"/>
    <property type="match status" value="1"/>
</dbReference>
<proteinExistence type="predicted"/>
<protein>
    <recommendedName>
        <fullName evidence="11">Pyruvate carboxylase</fullName>
    </recommendedName>
</protein>
<comment type="caution">
    <text evidence="9">The sequence shown here is derived from an EMBL/GenBank/DDBJ whole genome shotgun (WGS) entry which is preliminary data.</text>
</comment>
<dbReference type="GO" id="GO:0016874">
    <property type="term" value="F:ligase activity"/>
    <property type="evidence" value="ECO:0007669"/>
    <property type="project" value="UniProtKB-KW"/>
</dbReference>
<dbReference type="InterPro" id="IPR005479">
    <property type="entry name" value="CPAse_ATP-bd"/>
</dbReference>
<dbReference type="InterPro" id="IPR000089">
    <property type="entry name" value="Biotin_lipoyl"/>
</dbReference>
<evidence type="ECO:0000259" key="7">
    <source>
        <dbReference type="PROSITE" id="PS50975"/>
    </source>
</evidence>
<evidence type="ECO:0000313" key="9">
    <source>
        <dbReference type="EMBL" id="KAF3760915.1"/>
    </source>
</evidence>
<dbReference type="Pfam" id="PF00289">
    <property type="entry name" value="Biotin_carb_N"/>
    <property type="match status" value="1"/>
</dbReference>